<gene>
    <name evidence="2" type="ORF">LTR09_005146</name>
</gene>
<evidence type="ECO:0000256" key="1">
    <source>
        <dbReference type="SAM" id="SignalP"/>
    </source>
</evidence>
<protein>
    <recommendedName>
        <fullName evidence="4">ASST-domain-containing protein</fullName>
    </recommendedName>
</protein>
<evidence type="ECO:0000313" key="2">
    <source>
        <dbReference type="EMBL" id="KAK3053866.1"/>
    </source>
</evidence>
<dbReference type="AlphaFoldDB" id="A0AAJ0DNJ0"/>
<dbReference type="Pfam" id="PF14269">
    <property type="entry name" value="Arylsulfotran_2"/>
    <property type="match status" value="1"/>
</dbReference>
<keyword evidence="1" id="KW-0732">Signal</keyword>
<reference evidence="2" key="1">
    <citation type="submission" date="2023-04" db="EMBL/GenBank/DDBJ databases">
        <title>Black Yeasts Isolated from many extreme environments.</title>
        <authorList>
            <person name="Coleine C."/>
            <person name="Stajich J.E."/>
            <person name="Selbmann L."/>
        </authorList>
    </citation>
    <scope>NUCLEOTIDE SEQUENCE</scope>
    <source>
        <strain evidence="2">CCFEE 5312</strain>
    </source>
</reference>
<dbReference type="InterPro" id="IPR053143">
    <property type="entry name" value="Arylsulfate_ST"/>
</dbReference>
<evidence type="ECO:0000313" key="3">
    <source>
        <dbReference type="Proteomes" id="UP001271007"/>
    </source>
</evidence>
<name>A0AAJ0DNJ0_9PEZI</name>
<keyword evidence="3" id="KW-1185">Reference proteome</keyword>
<dbReference type="PANTHER" id="PTHR35340:SF5">
    <property type="entry name" value="ASST-DOMAIN-CONTAINING PROTEIN"/>
    <property type="match status" value="1"/>
</dbReference>
<sequence length="584" mass="64691">MLVWLLVAALAGFAQADHDVLHDFEGYQNGKYGVVPKQTYHSSDITSPILNYGEWQKKLILSDYSNHLFLTLDHAGAGPYVFRDDDLSLVYADPSFDYAMSARVQVVQGKQYLTLWHGALNRGDSQGFCVLFDEHYQVAFNVTLGPPLTVDADMHECEVTRDDTVLLTAYQDKKFDLSSVGGKVEDVLADSCFQEIDIAEGKVLFTWCASDHFRPDATFWNYTSTFDAKRSTSNDDGTGPYATSSGFDAYHINSLQKTAEGNYLVSLRNLKALVYIDGKTGTPIWNLNGKLNDFKDVTSPEVLAANEGSEGALGFGWQHDARFWDNAISKITFFDNHDLTTQLDCTGSSCSRGREIRINTSDPENLTVELTREYRSPHGLQSVIFGSMHPLPYPHGPTASALRQFLVSFGVNAEFAEYTSDGQLIRDVQYSPLYPGHSVGGVGVQSSRVYKQSWTGDPIWPPSIAAHSNGTLWVSWNGATEVREWVIYGADTKASFSEPEGRPRSGHRQTSGMMYPLKPLFAVAREGFETKVELGPQRPPYVKVAALDVEGEVIGYTKTVWLGGDVSLRYQDTLSYVALSGLLV</sequence>
<organism evidence="2 3">
    <name type="scientific">Extremus antarcticus</name>
    <dbReference type="NCBI Taxonomy" id="702011"/>
    <lineage>
        <taxon>Eukaryota</taxon>
        <taxon>Fungi</taxon>
        <taxon>Dikarya</taxon>
        <taxon>Ascomycota</taxon>
        <taxon>Pezizomycotina</taxon>
        <taxon>Dothideomycetes</taxon>
        <taxon>Dothideomycetidae</taxon>
        <taxon>Mycosphaerellales</taxon>
        <taxon>Extremaceae</taxon>
        <taxon>Extremus</taxon>
    </lineage>
</organism>
<dbReference type="PANTHER" id="PTHR35340">
    <property type="entry name" value="PQQ ENZYME REPEAT PROTEIN-RELATED"/>
    <property type="match status" value="1"/>
</dbReference>
<feature type="signal peptide" evidence="1">
    <location>
        <begin position="1"/>
        <end position="16"/>
    </location>
</feature>
<proteinExistence type="predicted"/>
<feature type="chain" id="PRO_5042548769" description="ASST-domain-containing protein" evidence="1">
    <location>
        <begin position="17"/>
        <end position="584"/>
    </location>
</feature>
<comment type="caution">
    <text evidence="2">The sequence shown here is derived from an EMBL/GenBank/DDBJ whole genome shotgun (WGS) entry which is preliminary data.</text>
</comment>
<dbReference type="Proteomes" id="UP001271007">
    <property type="component" value="Unassembled WGS sequence"/>
</dbReference>
<evidence type="ECO:0008006" key="4">
    <source>
        <dbReference type="Google" id="ProtNLM"/>
    </source>
</evidence>
<dbReference type="InterPro" id="IPR039535">
    <property type="entry name" value="ASST-like"/>
</dbReference>
<accession>A0AAJ0DNJ0</accession>
<dbReference type="EMBL" id="JAWDJX010000014">
    <property type="protein sequence ID" value="KAK3053866.1"/>
    <property type="molecule type" value="Genomic_DNA"/>
</dbReference>